<dbReference type="AlphaFoldDB" id="A0A7W7P4C4"/>
<feature type="transmembrane region" description="Helical" evidence="2">
    <location>
        <begin position="303"/>
        <end position="320"/>
    </location>
</feature>
<sequence length="325" mass="35896">MFILSPKYITKPTSELGVAPRYISFHKNSFLMANRNAQPTAGQLEEAAAYIREISEIDLSAAEVGEMLMLYPKSRIALATEGLECTSTEDELAFMVAHFFLECSWPTFGDEVDMQRFVDVLKDQASWHGYKLLKGDSKCKGECPVPNVEDKQDQTQPTAEPAKTEEKTSAAEADTYLNNVVKLYPVASVGAAFLFATVSTGVATVIADNRGYAQSYGLTCLLASVVGVLLFTLPGFRDIWAWFRRAKVSADGSDLGLSPERLQVVLQRLKRLCLGASALFLSWVGLLGAQAYTDMPKLTVNDWLFAGAAMLIVEGTRRMVRRFFR</sequence>
<accession>A0A7W7P4C4</accession>
<feature type="transmembrane region" description="Helical" evidence="2">
    <location>
        <begin position="183"/>
        <end position="207"/>
    </location>
</feature>
<dbReference type="EMBL" id="JACHLI010000043">
    <property type="protein sequence ID" value="MBB4867576.1"/>
    <property type="molecule type" value="Genomic_DNA"/>
</dbReference>
<evidence type="ECO:0000256" key="1">
    <source>
        <dbReference type="SAM" id="MobiDB-lite"/>
    </source>
</evidence>
<comment type="caution">
    <text evidence="3">The sequence shown here is derived from an EMBL/GenBank/DDBJ whole genome shotgun (WGS) entry which is preliminary data.</text>
</comment>
<evidence type="ECO:0000256" key="2">
    <source>
        <dbReference type="SAM" id="Phobius"/>
    </source>
</evidence>
<feature type="transmembrane region" description="Helical" evidence="2">
    <location>
        <begin position="213"/>
        <end position="236"/>
    </location>
</feature>
<feature type="region of interest" description="Disordered" evidence="1">
    <location>
        <begin position="145"/>
        <end position="170"/>
    </location>
</feature>
<feature type="transmembrane region" description="Helical" evidence="2">
    <location>
        <begin position="272"/>
        <end position="291"/>
    </location>
</feature>
<evidence type="ECO:0000313" key="3">
    <source>
        <dbReference type="EMBL" id="MBB4867576.1"/>
    </source>
</evidence>
<reference evidence="3 4" key="1">
    <citation type="submission" date="2020-08" db="EMBL/GenBank/DDBJ databases">
        <title>Functional genomics of gut bacteria from endangered species of beetles.</title>
        <authorList>
            <person name="Carlos-Shanley C."/>
        </authorList>
    </citation>
    <scope>NUCLEOTIDE SEQUENCE [LARGE SCALE GENOMIC DNA]</scope>
    <source>
        <strain evidence="3 4">S00179</strain>
    </source>
</reference>
<organism evidence="3 4">
    <name type="scientific">Pseudomonas nitroreducens</name>
    <dbReference type="NCBI Taxonomy" id="46680"/>
    <lineage>
        <taxon>Bacteria</taxon>
        <taxon>Pseudomonadati</taxon>
        <taxon>Pseudomonadota</taxon>
        <taxon>Gammaproteobacteria</taxon>
        <taxon>Pseudomonadales</taxon>
        <taxon>Pseudomonadaceae</taxon>
        <taxon>Pseudomonas</taxon>
    </lineage>
</organism>
<protein>
    <recommendedName>
        <fullName evidence="5">Transmembrane protein</fullName>
    </recommendedName>
</protein>
<proteinExistence type="predicted"/>
<keyword evidence="2" id="KW-1133">Transmembrane helix</keyword>
<name>A0A7W7P4C4_PSENT</name>
<dbReference type="Proteomes" id="UP000566995">
    <property type="component" value="Unassembled WGS sequence"/>
</dbReference>
<evidence type="ECO:0000313" key="4">
    <source>
        <dbReference type="Proteomes" id="UP000566995"/>
    </source>
</evidence>
<evidence type="ECO:0008006" key="5">
    <source>
        <dbReference type="Google" id="ProtNLM"/>
    </source>
</evidence>
<dbReference type="RefSeq" id="WP_184597232.1">
    <property type="nucleotide sequence ID" value="NZ_JACHLI010000043.1"/>
</dbReference>
<gene>
    <name evidence="3" type="ORF">HNP46_006490</name>
</gene>
<keyword evidence="2" id="KW-0812">Transmembrane</keyword>
<keyword evidence="2" id="KW-0472">Membrane</keyword>